<sequence length="52" mass="5643">MVFCPAYVLVKGDKSVSSIILCAIITTICLLSAPMFKGLAEVIELLQDLKDK</sequence>
<dbReference type="EMBL" id="CACRTO010000047">
    <property type="protein sequence ID" value="VYU62068.1"/>
    <property type="molecule type" value="Genomic_DNA"/>
</dbReference>
<accession>A0A6N3GBI1</accession>
<evidence type="ECO:0000313" key="2">
    <source>
        <dbReference type="EMBL" id="VYU62068.1"/>
    </source>
</evidence>
<evidence type="ECO:0000256" key="1">
    <source>
        <dbReference type="SAM" id="Phobius"/>
    </source>
</evidence>
<protein>
    <submittedName>
        <fullName evidence="2">Uncharacterized protein</fullName>
    </submittedName>
</protein>
<keyword evidence="1" id="KW-1133">Transmembrane helix</keyword>
<dbReference type="AlphaFoldDB" id="A0A6N3GBI1"/>
<organism evidence="2">
    <name type="scientific">Clostridium tertium</name>
    <dbReference type="NCBI Taxonomy" id="1559"/>
    <lineage>
        <taxon>Bacteria</taxon>
        <taxon>Bacillati</taxon>
        <taxon>Bacillota</taxon>
        <taxon>Clostridia</taxon>
        <taxon>Eubacteriales</taxon>
        <taxon>Clostridiaceae</taxon>
        <taxon>Clostridium</taxon>
    </lineage>
</organism>
<keyword evidence="1" id="KW-0472">Membrane</keyword>
<dbReference type="RefSeq" id="WP_156627613.1">
    <property type="nucleotide sequence ID" value="NZ_CACRTO010000047.1"/>
</dbReference>
<keyword evidence="1" id="KW-0812">Transmembrane</keyword>
<gene>
    <name evidence="2" type="ORF">CTLFYP3_03161</name>
</gene>
<proteinExistence type="predicted"/>
<reference evidence="2" key="1">
    <citation type="submission" date="2019-11" db="EMBL/GenBank/DDBJ databases">
        <authorList>
            <person name="Feng L."/>
        </authorList>
    </citation>
    <scope>NUCLEOTIDE SEQUENCE</scope>
    <source>
        <strain evidence="2">CTertiumLFYP3</strain>
    </source>
</reference>
<feature type="transmembrane region" description="Helical" evidence="1">
    <location>
        <begin position="16"/>
        <end position="36"/>
    </location>
</feature>
<name>A0A6N3GBI1_9CLOT</name>